<sequence>MQLSTTQKRSPELEKAIRIEKPEAEKWIGKIVLDAWNVERGTMLPSISIRKQKKFNHSTVEGGQQKVNFLPRKVTLRQSDSRAISWIDREPRELDTFVANRVSKIQERSSCDL</sequence>
<keyword evidence="2" id="KW-1185">Reference proteome</keyword>
<evidence type="ECO:0000313" key="2">
    <source>
        <dbReference type="Proteomes" id="UP001054945"/>
    </source>
</evidence>
<protein>
    <submittedName>
        <fullName evidence="1">Uncharacterized protein</fullName>
    </submittedName>
</protein>
<organism evidence="1 2">
    <name type="scientific">Caerostris extrusa</name>
    <name type="common">Bark spider</name>
    <name type="synonym">Caerostris bankana</name>
    <dbReference type="NCBI Taxonomy" id="172846"/>
    <lineage>
        <taxon>Eukaryota</taxon>
        <taxon>Metazoa</taxon>
        <taxon>Ecdysozoa</taxon>
        <taxon>Arthropoda</taxon>
        <taxon>Chelicerata</taxon>
        <taxon>Arachnida</taxon>
        <taxon>Araneae</taxon>
        <taxon>Araneomorphae</taxon>
        <taxon>Entelegynae</taxon>
        <taxon>Araneoidea</taxon>
        <taxon>Araneidae</taxon>
        <taxon>Caerostris</taxon>
    </lineage>
</organism>
<comment type="caution">
    <text evidence="1">The sequence shown here is derived from an EMBL/GenBank/DDBJ whole genome shotgun (WGS) entry which is preliminary data.</text>
</comment>
<dbReference type="EMBL" id="BPLR01007961">
    <property type="protein sequence ID" value="GIY21070.1"/>
    <property type="molecule type" value="Genomic_DNA"/>
</dbReference>
<dbReference type="Proteomes" id="UP001054945">
    <property type="component" value="Unassembled WGS sequence"/>
</dbReference>
<gene>
    <name evidence="1" type="ORF">CEXT_46291</name>
</gene>
<name>A0AAV4RHY4_CAEEX</name>
<accession>A0AAV4RHY4</accession>
<proteinExistence type="predicted"/>
<evidence type="ECO:0000313" key="1">
    <source>
        <dbReference type="EMBL" id="GIY21070.1"/>
    </source>
</evidence>
<dbReference type="AlphaFoldDB" id="A0AAV4RHY4"/>
<reference evidence="1 2" key="1">
    <citation type="submission" date="2021-06" db="EMBL/GenBank/DDBJ databases">
        <title>Caerostris extrusa draft genome.</title>
        <authorList>
            <person name="Kono N."/>
            <person name="Arakawa K."/>
        </authorList>
    </citation>
    <scope>NUCLEOTIDE SEQUENCE [LARGE SCALE GENOMIC DNA]</scope>
</reference>